<protein>
    <submittedName>
        <fullName evidence="1">13010_t:CDS:1</fullName>
    </submittedName>
</protein>
<dbReference type="Proteomes" id="UP000789525">
    <property type="component" value="Unassembled WGS sequence"/>
</dbReference>
<evidence type="ECO:0000313" key="2">
    <source>
        <dbReference type="Proteomes" id="UP000789525"/>
    </source>
</evidence>
<dbReference type="EMBL" id="CAJVPT010003695">
    <property type="protein sequence ID" value="CAG8498832.1"/>
    <property type="molecule type" value="Genomic_DNA"/>
</dbReference>
<organism evidence="1 2">
    <name type="scientific">Acaulospora colombiana</name>
    <dbReference type="NCBI Taxonomy" id="27376"/>
    <lineage>
        <taxon>Eukaryota</taxon>
        <taxon>Fungi</taxon>
        <taxon>Fungi incertae sedis</taxon>
        <taxon>Mucoromycota</taxon>
        <taxon>Glomeromycotina</taxon>
        <taxon>Glomeromycetes</taxon>
        <taxon>Diversisporales</taxon>
        <taxon>Acaulosporaceae</taxon>
        <taxon>Acaulospora</taxon>
    </lineage>
</organism>
<sequence>RGRPKSEIEILQEQIEDIQTIQFQQFGQIETLFEMAVLNESATSFHKDFLNQHMTEQDQDNPLNNDGVYEWNEIHSFSDIDQNTSTSLNQVHSEETLNSFMEFSSKVPKRTLSTQIQDPMDQLVEQFNNDLNLESTRYVGADSLLLMDNHEEQIIPQKQDDLSSVESYLKVLPNPEIVDGLIDIYFQAGQKTY</sequence>
<feature type="non-terminal residue" evidence="1">
    <location>
        <position position="1"/>
    </location>
</feature>
<reference evidence="1" key="1">
    <citation type="submission" date="2021-06" db="EMBL/GenBank/DDBJ databases">
        <authorList>
            <person name="Kallberg Y."/>
            <person name="Tangrot J."/>
            <person name="Rosling A."/>
        </authorList>
    </citation>
    <scope>NUCLEOTIDE SEQUENCE</scope>
    <source>
        <strain evidence="1">CL356</strain>
    </source>
</reference>
<gene>
    <name evidence="1" type="ORF">ACOLOM_LOCUS2704</name>
</gene>
<keyword evidence="2" id="KW-1185">Reference proteome</keyword>
<comment type="caution">
    <text evidence="1">The sequence shown here is derived from an EMBL/GenBank/DDBJ whole genome shotgun (WGS) entry which is preliminary data.</text>
</comment>
<proteinExistence type="predicted"/>
<accession>A0ACA9KZB8</accession>
<evidence type="ECO:0000313" key="1">
    <source>
        <dbReference type="EMBL" id="CAG8498832.1"/>
    </source>
</evidence>
<name>A0ACA9KZB8_9GLOM</name>